<dbReference type="EMBL" id="JABXWP010000007">
    <property type="protein sequence ID" value="NVO88132.1"/>
    <property type="molecule type" value="Genomic_DNA"/>
</dbReference>
<dbReference type="Proteomes" id="UP000542889">
    <property type="component" value="Unassembled WGS sequence"/>
</dbReference>
<accession>A0A2A5L274</accession>
<dbReference type="Proteomes" id="UP000189067">
    <property type="component" value="Unassembled WGS sequence"/>
</dbReference>
<reference evidence="3 5" key="2">
    <citation type="submission" date="2019-04" db="EMBL/GenBank/DDBJ databases">
        <title>Genome Announcement to Ensure Probiotic Safety of Lactobacillus rhamnosus UBLR-58.</title>
        <authorList>
            <person name="Sulthana A."/>
            <person name="Lakshmi S.G."/>
            <person name="Madempudi R.S."/>
        </authorList>
    </citation>
    <scope>NUCLEOTIDE SEQUENCE [LARGE SCALE GENOMIC DNA]</scope>
    <source>
        <strain evidence="3 5">UBLR-58</strain>
    </source>
</reference>
<dbReference type="EMBL" id="MTJY01000033">
    <property type="protein sequence ID" value="ONN74561.1"/>
    <property type="molecule type" value="Genomic_DNA"/>
</dbReference>
<name>A0A0J6UNA1_LACRH</name>
<gene>
    <name evidence="2" type="ORF">BWR10_08425</name>
    <name evidence="3" type="ORF">E6L36_05945</name>
    <name evidence="1" type="ORF">HWN39_06410</name>
</gene>
<dbReference type="STRING" id="47715.AWJ15_04370"/>
<organism evidence="1 6">
    <name type="scientific">Lacticaseibacillus rhamnosus</name>
    <name type="common">Lactobacillus rhamnosus</name>
    <dbReference type="NCBI Taxonomy" id="47715"/>
    <lineage>
        <taxon>Bacteria</taxon>
        <taxon>Bacillati</taxon>
        <taxon>Bacillota</taxon>
        <taxon>Bacilli</taxon>
        <taxon>Lactobacillales</taxon>
        <taxon>Lactobacillaceae</taxon>
        <taxon>Lacticaseibacillus</taxon>
    </lineage>
</organism>
<protein>
    <submittedName>
        <fullName evidence="1">YtxH domain-containing protein</fullName>
    </submittedName>
</protein>
<sequence>MKFRDGLLLGALTGTIYGLLTAKKTGRQRQQAIAAYFNGIATGVGQVRQSINQVSAALTQLSAEVDQTLKPAMKDITASVETFEFETAPRTEAIKEHVDNINDAITGLEENQSAHPTKP</sequence>
<dbReference type="OrthoDB" id="2310395at2"/>
<dbReference type="AlphaFoldDB" id="A0A0J6UNA1"/>
<reference evidence="1 6" key="3">
    <citation type="submission" date="2020-06" db="EMBL/GenBank/DDBJ databases">
        <title>Lactobacillus rhamnosus QC,genome.</title>
        <authorList>
            <person name="Yi H."/>
            <person name="Jin M."/>
        </authorList>
    </citation>
    <scope>NUCLEOTIDE SEQUENCE [LARGE SCALE GENOMIC DNA]</scope>
    <source>
        <strain evidence="1 6">QC</strain>
    </source>
</reference>
<dbReference type="eggNOG" id="COG4980">
    <property type="taxonomic scope" value="Bacteria"/>
</dbReference>
<accession>A0A0J6UNA1</accession>
<evidence type="ECO:0000313" key="6">
    <source>
        <dbReference type="Proteomes" id="UP000542889"/>
    </source>
</evidence>
<dbReference type="OMA" id="RVETFEF"/>
<reference evidence="2 4" key="1">
    <citation type="submission" date="2017-01" db="EMBL/GenBank/DDBJ databases">
        <title>In silico prediction, in vitro antibacterial spectrum and physicochemical properties of a putative bacteriocin produced by Lactobacillus rhamnosus strain L156.4.</title>
        <authorList>
            <person name="Silveira A.M."/>
            <person name="Monteiro A.S."/>
            <person name="Santos V.L."/>
            <person name="Nicoli J.R."/>
            <person name="Azevedo V."/>
            <person name="Soares S.C."/>
            <person name="Castro-Oliveira L."/>
            <person name="Dias-Souza M.V."/>
            <person name="Nardi R.M."/>
        </authorList>
    </citation>
    <scope>NUCLEOTIDE SEQUENCE [LARGE SCALE GENOMIC DNA]</scope>
    <source>
        <strain evidence="2 4">L156.4</strain>
    </source>
</reference>
<dbReference type="RefSeq" id="WP_005687820.1">
    <property type="nucleotide sequence ID" value="NZ_BSWG01000004.1"/>
</dbReference>
<evidence type="ECO:0000313" key="1">
    <source>
        <dbReference type="EMBL" id="NVO88132.1"/>
    </source>
</evidence>
<evidence type="ECO:0000313" key="3">
    <source>
        <dbReference type="EMBL" id="THC79974.1"/>
    </source>
</evidence>
<dbReference type="Proteomes" id="UP000307517">
    <property type="component" value="Unassembled WGS sequence"/>
</dbReference>
<dbReference type="EMBL" id="SSHM01000001">
    <property type="protein sequence ID" value="THC79974.1"/>
    <property type="molecule type" value="Genomic_DNA"/>
</dbReference>
<proteinExistence type="predicted"/>
<evidence type="ECO:0000313" key="4">
    <source>
        <dbReference type="Proteomes" id="UP000189067"/>
    </source>
</evidence>
<evidence type="ECO:0000313" key="5">
    <source>
        <dbReference type="Proteomes" id="UP000307517"/>
    </source>
</evidence>
<comment type="caution">
    <text evidence="1">The sequence shown here is derived from an EMBL/GenBank/DDBJ whole genome shotgun (WGS) entry which is preliminary data.</text>
</comment>
<evidence type="ECO:0000313" key="2">
    <source>
        <dbReference type="EMBL" id="ONN74561.1"/>
    </source>
</evidence>